<dbReference type="AlphaFoldDB" id="A0A5M9K0A0"/>
<sequence length="100" mass="11266">MDDLTKPPAVDVKSSTDHSNKDPRLFNAGPINGRYMSLIPPSLNHPQPKTPQDRFKNAPHMLASTDVDFTSTYLRVSILVSIVTEERKKKTLFADQIEMI</sequence>
<gene>
    <name evidence="2" type="ORF">EYC84_002959</name>
</gene>
<feature type="compositionally biased region" description="Basic and acidic residues" evidence="1">
    <location>
        <begin position="14"/>
        <end position="24"/>
    </location>
</feature>
<dbReference type="VEuPathDB" id="FungiDB:MFRU_003g04350"/>
<protein>
    <submittedName>
        <fullName evidence="2">Uncharacterized protein</fullName>
    </submittedName>
</protein>
<feature type="region of interest" description="Disordered" evidence="1">
    <location>
        <begin position="1"/>
        <end position="27"/>
    </location>
</feature>
<keyword evidence="3" id="KW-1185">Reference proteome</keyword>
<accession>A0A5M9K0A0</accession>
<proteinExistence type="predicted"/>
<comment type="caution">
    <text evidence="2">The sequence shown here is derived from an EMBL/GenBank/DDBJ whole genome shotgun (WGS) entry which is preliminary data.</text>
</comment>
<reference evidence="2 3" key="1">
    <citation type="submission" date="2019-06" db="EMBL/GenBank/DDBJ databases">
        <title>Genome Sequence of the Brown Rot Fungal Pathogen Monilinia fructicola.</title>
        <authorList>
            <person name="De Miccolis Angelini R.M."/>
            <person name="Landi L."/>
            <person name="Abate D."/>
            <person name="Pollastro S."/>
            <person name="Romanazzi G."/>
            <person name="Faretra F."/>
        </authorList>
    </citation>
    <scope>NUCLEOTIDE SEQUENCE [LARGE SCALE GENOMIC DNA]</scope>
    <source>
        <strain evidence="2 3">Mfrc123</strain>
    </source>
</reference>
<dbReference type="Proteomes" id="UP000322873">
    <property type="component" value="Unassembled WGS sequence"/>
</dbReference>
<evidence type="ECO:0000313" key="3">
    <source>
        <dbReference type="Proteomes" id="UP000322873"/>
    </source>
</evidence>
<name>A0A5M9K0A0_MONFR</name>
<organism evidence="2 3">
    <name type="scientific">Monilinia fructicola</name>
    <name type="common">Brown rot fungus</name>
    <name type="synonym">Ciboria fructicola</name>
    <dbReference type="NCBI Taxonomy" id="38448"/>
    <lineage>
        <taxon>Eukaryota</taxon>
        <taxon>Fungi</taxon>
        <taxon>Dikarya</taxon>
        <taxon>Ascomycota</taxon>
        <taxon>Pezizomycotina</taxon>
        <taxon>Leotiomycetes</taxon>
        <taxon>Helotiales</taxon>
        <taxon>Sclerotiniaceae</taxon>
        <taxon>Monilinia</taxon>
    </lineage>
</organism>
<evidence type="ECO:0000256" key="1">
    <source>
        <dbReference type="SAM" id="MobiDB-lite"/>
    </source>
</evidence>
<evidence type="ECO:0000313" key="2">
    <source>
        <dbReference type="EMBL" id="KAA8572335.1"/>
    </source>
</evidence>
<dbReference type="EMBL" id="VICG01000004">
    <property type="protein sequence ID" value="KAA8572335.1"/>
    <property type="molecule type" value="Genomic_DNA"/>
</dbReference>